<comment type="caution">
    <text evidence="2">The sequence shown here is derived from an EMBL/GenBank/DDBJ whole genome shotgun (WGS) entry which is preliminary data.</text>
</comment>
<dbReference type="Pfam" id="PF19864">
    <property type="entry name" value="Radical_SAM_N2"/>
    <property type="match status" value="1"/>
</dbReference>
<dbReference type="PANTHER" id="PTHR42731:SF5">
    <property type="entry name" value="RADICAL SAM DOMAIN PROTEIN"/>
    <property type="match status" value="1"/>
</dbReference>
<name>A0AAW4L2N2_9BACT</name>
<dbReference type="AlphaFoldDB" id="A0AAW4L2N2"/>
<gene>
    <name evidence="2" type="ORF">KI809_05700</name>
</gene>
<dbReference type="GO" id="GO:0051536">
    <property type="term" value="F:iron-sulfur cluster binding"/>
    <property type="evidence" value="ECO:0007669"/>
    <property type="project" value="InterPro"/>
</dbReference>
<dbReference type="InterPro" id="IPR007197">
    <property type="entry name" value="rSAM"/>
</dbReference>
<evidence type="ECO:0000313" key="3">
    <source>
        <dbReference type="Proteomes" id="UP000811899"/>
    </source>
</evidence>
<dbReference type="InterPro" id="IPR023404">
    <property type="entry name" value="rSAM_horseshoe"/>
</dbReference>
<dbReference type="EMBL" id="JAHCVJ010000002">
    <property type="protein sequence ID" value="MBT0663792.1"/>
    <property type="molecule type" value="Genomic_DNA"/>
</dbReference>
<dbReference type="InterPro" id="IPR006638">
    <property type="entry name" value="Elp3/MiaA/NifB-like_rSAM"/>
</dbReference>
<dbReference type="SFLD" id="SFLDS00029">
    <property type="entry name" value="Radical_SAM"/>
    <property type="match status" value="1"/>
</dbReference>
<proteinExistence type="predicted"/>
<dbReference type="SFLD" id="SFLDG01082">
    <property type="entry name" value="B12-binding_domain_containing"/>
    <property type="match status" value="1"/>
</dbReference>
<keyword evidence="3" id="KW-1185">Reference proteome</keyword>
<dbReference type="InterPro" id="IPR058240">
    <property type="entry name" value="rSAM_sf"/>
</dbReference>
<organism evidence="2 3">
    <name type="scientific">Geoanaerobacter pelophilus</name>
    <dbReference type="NCBI Taxonomy" id="60036"/>
    <lineage>
        <taxon>Bacteria</taxon>
        <taxon>Pseudomonadati</taxon>
        <taxon>Thermodesulfobacteriota</taxon>
        <taxon>Desulfuromonadia</taxon>
        <taxon>Geobacterales</taxon>
        <taxon>Geobacteraceae</taxon>
        <taxon>Geoanaerobacter</taxon>
    </lineage>
</organism>
<protein>
    <submittedName>
        <fullName evidence="2">Radical SAM protein</fullName>
    </submittedName>
</protein>
<evidence type="ECO:0000313" key="2">
    <source>
        <dbReference type="EMBL" id="MBT0663792.1"/>
    </source>
</evidence>
<dbReference type="CDD" id="cd01335">
    <property type="entry name" value="Radical_SAM"/>
    <property type="match status" value="1"/>
</dbReference>
<dbReference type="SUPFAM" id="SSF102114">
    <property type="entry name" value="Radical SAM enzymes"/>
    <property type="match status" value="1"/>
</dbReference>
<accession>A0AAW4L2N2</accession>
<dbReference type="PROSITE" id="PS51918">
    <property type="entry name" value="RADICAL_SAM"/>
    <property type="match status" value="1"/>
</dbReference>
<dbReference type="InterPro" id="IPR045784">
    <property type="entry name" value="Radical_SAM_N2"/>
</dbReference>
<dbReference type="Gene3D" id="3.80.30.20">
    <property type="entry name" value="tm_1862 like domain"/>
    <property type="match status" value="1"/>
</dbReference>
<dbReference type="SMART" id="SM00729">
    <property type="entry name" value="Elp3"/>
    <property type="match status" value="1"/>
</dbReference>
<dbReference type="Proteomes" id="UP000811899">
    <property type="component" value="Unassembled WGS sequence"/>
</dbReference>
<sequence length="555" mass="61228">MSWKTIEKYRRILAAEQGAVVKGWGGKLTVCLIYPNHYRTGMSNLGFQAVYALFNENSDVVCERAFLPEKDELAELNASRKPLLSLESQKPLNEFDVLAFSVSFETDYLNIPVILALARIPACSSDRSSSEPLVIAGGAAIFLNPEPVADLLDLACIGEGEPLVPALLELLKATANAERQQLLHQAATVPGIYVPAFYRVEYNGPAVASISSSTGAPECVQRVWSANLDNAQVGSRLFSPDTEFSGMYLLEVSRGCPRGCRFCAAGFIYEPYRQRSLESVRAQALIALEQHRKVGLVGAAVGDFTGVGELCRDIRDAGGNVSVASLRIDSLEDNLIKVLVESGHKTVSLAPEGASQRMRDLVRKGINSDQILEACRLLISHDILNLKLYFIVGLPTETMADLEEMVSLVERIRQLVTETAKGNKRLGQITLSINPFVPKPFTPFQWCAMAPVRELEAKASFLRKAFAKVPNVRMQMEGIKDSLTQALVSRGDRRLSVAIVRYAETGNWRKALKEAGLDMEQLVTRQAGLDEVLPWDVICCKNRKKLAMEYRKAFE</sequence>
<feature type="domain" description="Radical SAM core" evidence="1">
    <location>
        <begin position="242"/>
        <end position="480"/>
    </location>
</feature>
<evidence type="ECO:0000259" key="1">
    <source>
        <dbReference type="PROSITE" id="PS51918"/>
    </source>
</evidence>
<dbReference type="RefSeq" id="WP_214170578.1">
    <property type="nucleotide sequence ID" value="NZ_JAHCVJ010000002.1"/>
</dbReference>
<dbReference type="Pfam" id="PF04055">
    <property type="entry name" value="Radical_SAM"/>
    <property type="match status" value="1"/>
</dbReference>
<dbReference type="PANTHER" id="PTHR42731">
    <property type="entry name" value="SLL1084 PROTEIN"/>
    <property type="match status" value="1"/>
</dbReference>
<reference evidence="2 3" key="1">
    <citation type="submission" date="2021-05" db="EMBL/GenBank/DDBJ databases">
        <title>The draft genome of Geobacter pelophilus DSM 12255.</title>
        <authorList>
            <person name="Xu Z."/>
            <person name="Masuda Y."/>
            <person name="Itoh H."/>
            <person name="Senoo K."/>
        </authorList>
    </citation>
    <scope>NUCLEOTIDE SEQUENCE [LARGE SCALE GENOMIC DNA]</scope>
    <source>
        <strain evidence="2 3">DSM 12255</strain>
    </source>
</reference>
<dbReference type="GO" id="GO:0003824">
    <property type="term" value="F:catalytic activity"/>
    <property type="evidence" value="ECO:0007669"/>
    <property type="project" value="InterPro"/>
</dbReference>